<feature type="domain" description="Alpha/beta hydrolase fold-3" evidence="3">
    <location>
        <begin position="105"/>
        <end position="309"/>
    </location>
</feature>
<dbReference type="InterPro" id="IPR050300">
    <property type="entry name" value="GDXG_lipolytic_enzyme"/>
</dbReference>
<dbReference type="OrthoDB" id="9806180at2"/>
<evidence type="ECO:0000259" key="3">
    <source>
        <dbReference type="Pfam" id="PF07859"/>
    </source>
</evidence>
<evidence type="ECO:0000313" key="4">
    <source>
        <dbReference type="EMBL" id="PPE73576.1"/>
    </source>
</evidence>
<dbReference type="SUPFAM" id="SSF53474">
    <property type="entry name" value="alpha/beta-Hydrolases"/>
    <property type="match status" value="1"/>
</dbReference>
<dbReference type="Pfam" id="PF07859">
    <property type="entry name" value="Abhydrolase_3"/>
    <property type="match status" value="1"/>
</dbReference>
<gene>
    <name evidence="4" type="ORF">C3942_12295</name>
</gene>
<dbReference type="GO" id="GO:0004806">
    <property type="term" value="F:triacylglycerol lipase activity"/>
    <property type="evidence" value="ECO:0007669"/>
    <property type="project" value="TreeGrafter"/>
</dbReference>
<dbReference type="RefSeq" id="WP_104230638.1">
    <property type="nucleotide sequence ID" value="NZ_PSNW01000006.1"/>
</dbReference>
<comment type="similarity">
    <text evidence="1">Belongs to the 'GDXG' lipolytic enzyme family.</text>
</comment>
<accession>A0A2S5TF21</accession>
<keyword evidence="2" id="KW-0378">Hydrolase</keyword>
<dbReference type="EMBL" id="PSNW01000006">
    <property type="protein sequence ID" value="PPE73576.1"/>
    <property type="molecule type" value="Genomic_DNA"/>
</dbReference>
<protein>
    <recommendedName>
        <fullName evidence="3">Alpha/beta hydrolase fold-3 domain-containing protein</fullName>
    </recommendedName>
</protein>
<dbReference type="InterPro" id="IPR029058">
    <property type="entry name" value="AB_hydrolase_fold"/>
</dbReference>
<dbReference type="InterPro" id="IPR013094">
    <property type="entry name" value="AB_hydrolase_3"/>
</dbReference>
<evidence type="ECO:0000313" key="5">
    <source>
        <dbReference type="Proteomes" id="UP000238220"/>
    </source>
</evidence>
<sequence>MNAPNAAVPASRQPLLPASVESCVVYRPMAISLRSRIIVWLLRHTLRPWLARMIRGSDEKVAKMQLLTTHMRCPNTHGLTEEYTIVGRVPGHVYGNLADTDKPVLLWLHGGAFILPAAPSAHLEMVAWFASKMGGSGFLPDYRLAPRNKFPAQLDDCERAYRALLDLGHAPSRIVLGGDSAGGHLTIGLLQRIRRNGWPMPACVIPVSPATEMGRIHGPPSRTWKRHADPILPIAALQRVDEMFAGDWDASDPELSPLYADCTGFPPMLMLATNNEVLTDDTVLLARRAKAAGVDVKCEIWPLLPHAFPLFSALFPEVKLVRKEMLEYIKSRLATA</sequence>
<dbReference type="Proteomes" id="UP000238220">
    <property type="component" value="Unassembled WGS sequence"/>
</dbReference>
<dbReference type="AlphaFoldDB" id="A0A2S5TF21"/>
<dbReference type="PANTHER" id="PTHR48081:SF30">
    <property type="entry name" value="ACETYL-HYDROLASE LIPR-RELATED"/>
    <property type="match status" value="1"/>
</dbReference>
<dbReference type="PANTHER" id="PTHR48081">
    <property type="entry name" value="AB HYDROLASE SUPERFAMILY PROTEIN C4A8.06C"/>
    <property type="match status" value="1"/>
</dbReference>
<name>A0A2S5TF21_9GAMM</name>
<reference evidence="4 5" key="1">
    <citation type="submission" date="2018-02" db="EMBL/GenBank/DDBJ databases">
        <title>Genome sequencing of Solimonas sp. HR-BB.</title>
        <authorList>
            <person name="Lee Y."/>
            <person name="Jeon C.O."/>
        </authorList>
    </citation>
    <scope>NUCLEOTIDE SEQUENCE [LARGE SCALE GENOMIC DNA]</scope>
    <source>
        <strain evidence="4 5">HR-BB</strain>
    </source>
</reference>
<dbReference type="Gene3D" id="3.40.50.1820">
    <property type="entry name" value="alpha/beta hydrolase"/>
    <property type="match status" value="1"/>
</dbReference>
<proteinExistence type="inferred from homology"/>
<keyword evidence="5" id="KW-1185">Reference proteome</keyword>
<comment type="caution">
    <text evidence="4">The sequence shown here is derived from an EMBL/GenBank/DDBJ whole genome shotgun (WGS) entry which is preliminary data.</text>
</comment>
<evidence type="ECO:0000256" key="2">
    <source>
        <dbReference type="ARBA" id="ARBA00022801"/>
    </source>
</evidence>
<evidence type="ECO:0000256" key="1">
    <source>
        <dbReference type="ARBA" id="ARBA00010515"/>
    </source>
</evidence>
<organism evidence="4 5">
    <name type="scientific">Solimonas fluminis</name>
    <dbReference type="NCBI Taxonomy" id="2086571"/>
    <lineage>
        <taxon>Bacteria</taxon>
        <taxon>Pseudomonadati</taxon>
        <taxon>Pseudomonadota</taxon>
        <taxon>Gammaproteobacteria</taxon>
        <taxon>Nevskiales</taxon>
        <taxon>Nevskiaceae</taxon>
        <taxon>Solimonas</taxon>
    </lineage>
</organism>